<dbReference type="GeneID" id="57398401"/>
<sequence>MYKLEHQVDGNWAQFSHPARFSRPAVDAHPRLVVGVPGSDPDVILRLVRCLEAPLILLYVLHTPRGEAEPARYQSPELSLPEVESFIREFGLFLSQDSRFDLWVHSPAQQATLVWDRHDLIHAYGPLAEYVAALNGLGFSEGDVQIPIPHAHHYHPEHDETARSVMAWCDWWASPLRPEDEQ</sequence>
<dbReference type="AlphaFoldDB" id="A0A679GDV0"/>
<gene>
    <name evidence="1" type="ORF">PtoMrB4_31880</name>
</gene>
<name>A0A679GDV0_9GAMM</name>
<dbReference type="RefSeq" id="WP_172433891.1">
    <property type="nucleotide sequence ID" value="NZ_AP022642.1"/>
</dbReference>
<reference evidence="1 2" key="1">
    <citation type="journal article" date="2020" name="Microbiol. Resour. Announc.">
        <title>Complete genome sequence of Pseudomonas otitidis strain MrB4, isolated from Lake Biwa in Japan.</title>
        <authorList>
            <person name="Miyazaki K."/>
            <person name="Hase E."/>
            <person name="Maruya T."/>
        </authorList>
    </citation>
    <scope>NUCLEOTIDE SEQUENCE [LARGE SCALE GENOMIC DNA]</scope>
    <source>
        <strain evidence="1 2">MrB4</strain>
    </source>
</reference>
<dbReference type="EMBL" id="AP022642">
    <property type="protein sequence ID" value="BCA29211.1"/>
    <property type="molecule type" value="Genomic_DNA"/>
</dbReference>
<dbReference type="KEGG" id="poj:PtoMrB4_31880"/>
<protein>
    <submittedName>
        <fullName evidence="1">Uncharacterized protein</fullName>
    </submittedName>
</protein>
<accession>A0A679GDV0</accession>
<evidence type="ECO:0000313" key="2">
    <source>
        <dbReference type="Proteomes" id="UP000501237"/>
    </source>
</evidence>
<organism evidence="1 2">
    <name type="scientific">Metapseudomonas otitidis</name>
    <dbReference type="NCBI Taxonomy" id="319939"/>
    <lineage>
        <taxon>Bacteria</taxon>
        <taxon>Pseudomonadati</taxon>
        <taxon>Pseudomonadota</taxon>
        <taxon>Gammaproteobacteria</taxon>
        <taxon>Pseudomonadales</taxon>
        <taxon>Pseudomonadaceae</taxon>
        <taxon>Metapseudomonas</taxon>
    </lineage>
</organism>
<evidence type="ECO:0000313" key="1">
    <source>
        <dbReference type="EMBL" id="BCA29211.1"/>
    </source>
</evidence>
<proteinExistence type="predicted"/>
<dbReference type="Proteomes" id="UP000501237">
    <property type="component" value="Chromosome"/>
</dbReference>